<keyword evidence="2" id="KW-1185">Reference proteome</keyword>
<protein>
    <submittedName>
        <fullName evidence="1">(Mediterranean fruit fly) hypothetical protein</fullName>
    </submittedName>
</protein>
<dbReference type="Proteomes" id="UP000606786">
    <property type="component" value="Unassembled WGS sequence"/>
</dbReference>
<accession>A0A811V093</accession>
<proteinExistence type="predicted"/>
<evidence type="ECO:0000313" key="1">
    <source>
        <dbReference type="EMBL" id="CAD7004520.1"/>
    </source>
</evidence>
<dbReference type="EMBL" id="CAJHJT010000034">
    <property type="protein sequence ID" value="CAD7004520.1"/>
    <property type="molecule type" value="Genomic_DNA"/>
</dbReference>
<organism evidence="1 2">
    <name type="scientific">Ceratitis capitata</name>
    <name type="common">Mediterranean fruit fly</name>
    <name type="synonym">Tephritis capitata</name>
    <dbReference type="NCBI Taxonomy" id="7213"/>
    <lineage>
        <taxon>Eukaryota</taxon>
        <taxon>Metazoa</taxon>
        <taxon>Ecdysozoa</taxon>
        <taxon>Arthropoda</taxon>
        <taxon>Hexapoda</taxon>
        <taxon>Insecta</taxon>
        <taxon>Pterygota</taxon>
        <taxon>Neoptera</taxon>
        <taxon>Endopterygota</taxon>
        <taxon>Diptera</taxon>
        <taxon>Brachycera</taxon>
        <taxon>Muscomorpha</taxon>
        <taxon>Tephritoidea</taxon>
        <taxon>Tephritidae</taxon>
        <taxon>Ceratitis</taxon>
        <taxon>Ceratitis</taxon>
    </lineage>
</organism>
<dbReference type="OrthoDB" id="7791582at2759"/>
<name>A0A811V093_CERCA</name>
<dbReference type="AlphaFoldDB" id="A0A811V093"/>
<evidence type="ECO:0000313" key="2">
    <source>
        <dbReference type="Proteomes" id="UP000606786"/>
    </source>
</evidence>
<comment type="caution">
    <text evidence="1">The sequence shown here is derived from an EMBL/GenBank/DDBJ whole genome shotgun (WGS) entry which is preliminary data.</text>
</comment>
<gene>
    <name evidence="1" type="ORF">CCAP1982_LOCUS12918</name>
</gene>
<reference evidence="1" key="1">
    <citation type="submission" date="2020-11" db="EMBL/GenBank/DDBJ databases">
        <authorList>
            <person name="Whitehead M."/>
        </authorList>
    </citation>
    <scope>NUCLEOTIDE SEQUENCE</scope>
    <source>
        <strain evidence="1">EGII</strain>
    </source>
</reference>
<sequence>MATDWKEVKRSSSAHHLELPIVVLKNYRHTLKPFVESAKCSFVKYTSSLETTAENASESNIGAETNFTSILVEDKNNYNVNLFAIDENSSKESPTFVELQTATKEDIDDYTEFIAINENDEDLKFLRNG</sequence>